<comment type="caution">
    <text evidence="1">The sequence shown here is derived from an EMBL/GenBank/DDBJ whole genome shotgun (WGS) entry which is preliminary data.</text>
</comment>
<reference evidence="1" key="1">
    <citation type="journal article" date="2019" name="bioRxiv">
        <title>The Genome of the Zebra Mussel, Dreissena polymorpha: A Resource for Invasive Species Research.</title>
        <authorList>
            <person name="McCartney M.A."/>
            <person name="Auch B."/>
            <person name="Kono T."/>
            <person name="Mallez S."/>
            <person name="Zhang Y."/>
            <person name="Obille A."/>
            <person name="Becker A."/>
            <person name="Abrahante J.E."/>
            <person name="Garbe J."/>
            <person name="Badalamenti J.P."/>
            <person name="Herman A."/>
            <person name="Mangelson H."/>
            <person name="Liachko I."/>
            <person name="Sullivan S."/>
            <person name="Sone E.D."/>
            <person name="Koren S."/>
            <person name="Silverstein K.A.T."/>
            <person name="Beckman K.B."/>
            <person name="Gohl D.M."/>
        </authorList>
    </citation>
    <scope>NUCLEOTIDE SEQUENCE</scope>
    <source>
        <strain evidence="1">Duluth1</strain>
        <tissue evidence="1">Whole animal</tissue>
    </source>
</reference>
<sequence>MRLISHQWTVVLSCRQKLSVIICSLLTDLRLKRTLIWNQPMRLISHQWTVVPSCRQKPSVIICSLLKGLQLKETLIWNQAMVCLCVCVLL</sequence>
<name>A0A9D4I0I6_DREPO</name>
<accession>A0A9D4I0I6</accession>
<gene>
    <name evidence="1" type="ORF">DPMN_046069</name>
</gene>
<proteinExistence type="predicted"/>
<dbReference type="Proteomes" id="UP000828390">
    <property type="component" value="Unassembled WGS sequence"/>
</dbReference>
<protein>
    <submittedName>
        <fullName evidence="1">Uncharacterized protein</fullName>
    </submittedName>
</protein>
<evidence type="ECO:0000313" key="2">
    <source>
        <dbReference type="Proteomes" id="UP000828390"/>
    </source>
</evidence>
<dbReference type="EMBL" id="JAIWYP010000011">
    <property type="protein sequence ID" value="KAH3739417.1"/>
    <property type="molecule type" value="Genomic_DNA"/>
</dbReference>
<dbReference type="AlphaFoldDB" id="A0A9D4I0I6"/>
<evidence type="ECO:0000313" key="1">
    <source>
        <dbReference type="EMBL" id="KAH3739417.1"/>
    </source>
</evidence>
<reference evidence="1" key="2">
    <citation type="submission" date="2020-11" db="EMBL/GenBank/DDBJ databases">
        <authorList>
            <person name="McCartney M.A."/>
            <person name="Auch B."/>
            <person name="Kono T."/>
            <person name="Mallez S."/>
            <person name="Becker A."/>
            <person name="Gohl D.M."/>
            <person name="Silverstein K.A.T."/>
            <person name="Koren S."/>
            <person name="Bechman K.B."/>
            <person name="Herman A."/>
            <person name="Abrahante J.E."/>
            <person name="Garbe J."/>
        </authorList>
    </citation>
    <scope>NUCLEOTIDE SEQUENCE</scope>
    <source>
        <strain evidence="1">Duluth1</strain>
        <tissue evidence="1">Whole animal</tissue>
    </source>
</reference>
<organism evidence="1 2">
    <name type="scientific">Dreissena polymorpha</name>
    <name type="common">Zebra mussel</name>
    <name type="synonym">Mytilus polymorpha</name>
    <dbReference type="NCBI Taxonomy" id="45954"/>
    <lineage>
        <taxon>Eukaryota</taxon>
        <taxon>Metazoa</taxon>
        <taxon>Spiralia</taxon>
        <taxon>Lophotrochozoa</taxon>
        <taxon>Mollusca</taxon>
        <taxon>Bivalvia</taxon>
        <taxon>Autobranchia</taxon>
        <taxon>Heteroconchia</taxon>
        <taxon>Euheterodonta</taxon>
        <taxon>Imparidentia</taxon>
        <taxon>Neoheterodontei</taxon>
        <taxon>Myida</taxon>
        <taxon>Dreissenoidea</taxon>
        <taxon>Dreissenidae</taxon>
        <taxon>Dreissena</taxon>
    </lineage>
</organism>
<keyword evidence="2" id="KW-1185">Reference proteome</keyword>